<dbReference type="Proteomes" id="UP001180845">
    <property type="component" value="Unassembled WGS sequence"/>
</dbReference>
<dbReference type="PANTHER" id="PTHR36849">
    <property type="entry name" value="CYTOPLASMIC PROTEIN-RELATED"/>
    <property type="match status" value="1"/>
</dbReference>
<protein>
    <submittedName>
        <fullName evidence="1">Uncharacterized protein YeaO (DUF488 family)</fullName>
    </submittedName>
</protein>
<organism evidence="1 2">
    <name type="scientific">Haloactinomyces albus</name>
    <dbReference type="NCBI Taxonomy" id="1352928"/>
    <lineage>
        <taxon>Bacteria</taxon>
        <taxon>Bacillati</taxon>
        <taxon>Actinomycetota</taxon>
        <taxon>Actinomycetes</taxon>
        <taxon>Actinopolysporales</taxon>
        <taxon>Actinopolysporaceae</taxon>
        <taxon>Haloactinomyces</taxon>
    </lineage>
</organism>
<dbReference type="EMBL" id="JAVDXW010000001">
    <property type="protein sequence ID" value="MDR7304227.1"/>
    <property type="molecule type" value="Genomic_DNA"/>
</dbReference>
<evidence type="ECO:0000313" key="2">
    <source>
        <dbReference type="Proteomes" id="UP001180845"/>
    </source>
</evidence>
<keyword evidence="2" id="KW-1185">Reference proteome</keyword>
<dbReference type="InterPro" id="IPR052552">
    <property type="entry name" value="YeaO-like"/>
</dbReference>
<accession>A0AAE4CQK7</accession>
<gene>
    <name evidence="1" type="ORF">JOF55_004408</name>
</gene>
<name>A0AAE4CQK7_9ACTN</name>
<comment type="caution">
    <text evidence="1">The sequence shown here is derived from an EMBL/GenBank/DDBJ whole genome shotgun (WGS) entry which is preliminary data.</text>
</comment>
<dbReference type="PANTHER" id="PTHR36849:SF1">
    <property type="entry name" value="CYTOPLASMIC PROTEIN"/>
    <property type="match status" value="1"/>
</dbReference>
<dbReference type="RefSeq" id="WP_310277633.1">
    <property type="nucleotide sequence ID" value="NZ_JAVDXW010000001.1"/>
</dbReference>
<dbReference type="AlphaFoldDB" id="A0AAE4CQK7"/>
<dbReference type="Pfam" id="PF22752">
    <property type="entry name" value="DUF488-N3i"/>
    <property type="match status" value="1"/>
</dbReference>
<sequence>MPAKQTDIDVRRVYDSDVRDGSALRGSVFLVDGMWPRGVRKDELDLDGWLRDLAPSPQLRKWFGHRADRWEEFRERYHRELEGRPQALDPLLDAARRGPVTLLFATKETAHNNAVALRDYLAEKLTR</sequence>
<reference evidence="1" key="1">
    <citation type="submission" date="2023-07" db="EMBL/GenBank/DDBJ databases">
        <title>Sequencing the genomes of 1000 actinobacteria strains.</title>
        <authorList>
            <person name="Klenk H.-P."/>
        </authorList>
    </citation>
    <scope>NUCLEOTIDE SEQUENCE</scope>
    <source>
        <strain evidence="1">DSM 45977</strain>
    </source>
</reference>
<proteinExistence type="predicted"/>
<evidence type="ECO:0000313" key="1">
    <source>
        <dbReference type="EMBL" id="MDR7304227.1"/>
    </source>
</evidence>